<reference evidence="2" key="1">
    <citation type="submission" date="2023-01" db="EMBL/GenBank/DDBJ databases">
        <title>Colletotrichum chrysophilum M932 genome sequence.</title>
        <authorList>
            <person name="Baroncelli R."/>
        </authorList>
    </citation>
    <scope>NUCLEOTIDE SEQUENCE</scope>
    <source>
        <strain evidence="2">M932</strain>
    </source>
</reference>
<name>A0AAD9A9M6_9PEZI</name>
<organism evidence="2 3">
    <name type="scientific">Colletotrichum chrysophilum</name>
    <dbReference type="NCBI Taxonomy" id="1836956"/>
    <lineage>
        <taxon>Eukaryota</taxon>
        <taxon>Fungi</taxon>
        <taxon>Dikarya</taxon>
        <taxon>Ascomycota</taxon>
        <taxon>Pezizomycotina</taxon>
        <taxon>Sordariomycetes</taxon>
        <taxon>Hypocreomycetidae</taxon>
        <taxon>Glomerellales</taxon>
        <taxon>Glomerellaceae</taxon>
        <taxon>Colletotrichum</taxon>
        <taxon>Colletotrichum gloeosporioides species complex</taxon>
    </lineage>
</organism>
<comment type="caution">
    <text evidence="2">The sequence shown here is derived from an EMBL/GenBank/DDBJ whole genome shotgun (WGS) entry which is preliminary data.</text>
</comment>
<accession>A0AAD9A9M6</accession>
<sequence length="153" mass="17164">MKLVHQVSYAAMTIGRELSRSLKMGRLNQTTCSMASSTTYLEEIRPPKIESTARSRMEKMTGSLPEEDWREMKKIFRDFAFAGLESQISVCSSSTFSASRRVPKTKPTSGRGSREVADDGNASILVPSIGDCRKEVDENSEHTIWNFCTCARR</sequence>
<dbReference type="Proteomes" id="UP001243330">
    <property type="component" value="Unassembled WGS sequence"/>
</dbReference>
<proteinExistence type="predicted"/>
<dbReference type="AlphaFoldDB" id="A0AAD9A9M6"/>
<evidence type="ECO:0000313" key="3">
    <source>
        <dbReference type="Proteomes" id="UP001243330"/>
    </source>
</evidence>
<evidence type="ECO:0000256" key="1">
    <source>
        <dbReference type="SAM" id="MobiDB-lite"/>
    </source>
</evidence>
<keyword evidence="3" id="KW-1185">Reference proteome</keyword>
<evidence type="ECO:0000313" key="2">
    <source>
        <dbReference type="EMBL" id="KAK1843759.1"/>
    </source>
</evidence>
<protein>
    <submittedName>
        <fullName evidence="2">Uncharacterized protein</fullName>
    </submittedName>
</protein>
<feature type="region of interest" description="Disordered" evidence="1">
    <location>
        <begin position="98"/>
        <end position="118"/>
    </location>
</feature>
<dbReference type="EMBL" id="JAQOWY010000342">
    <property type="protein sequence ID" value="KAK1843759.1"/>
    <property type="molecule type" value="Genomic_DNA"/>
</dbReference>
<gene>
    <name evidence="2" type="ORF">CCHR01_13626</name>
</gene>